<comment type="catalytic activity">
    <reaction evidence="1 6">
        <text>alpha-D-ribose 1,5-bisphosphate + ATP = 5-phospho-alpha-D-ribose 1-diphosphate + ADP</text>
        <dbReference type="Rhea" id="RHEA:20109"/>
        <dbReference type="ChEBI" id="CHEBI:30616"/>
        <dbReference type="ChEBI" id="CHEBI:58017"/>
        <dbReference type="ChEBI" id="CHEBI:68688"/>
        <dbReference type="ChEBI" id="CHEBI:456216"/>
        <dbReference type="EC" id="2.7.4.23"/>
    </reaction>
</comment>
<keyword evidence="5 6" id="KW-0067">ATP-binding</keyword>
<dbReference type="SUPFAM" id="SSF52540">
    <property type="entry name" value="P-loop containing nucleoside triphosphate hydrolases"/>
    <property type="match status" value="1"/>
</dbReference>
<proteinExistence type="inferred from homology"/>
<dbReference type="GO" id="GO:0033863">
    <property type="term" value="F:ribose 1,5-bisphosphate phosphokinase activity"/>
    <property type="evidence" value="ECO:0007669"/>
    <property type="project" value="UniProtKB-UniRule"/>
</dbReference>
<dbReference type="OrthoDB" id="341217at2"/>
<comment type="caution">
    <text evidence="8">The sequence shown here is derived from an EMBL/GenBank/DDBJ whole genome shotgun (WGS) entry which is preliminary data.</text>
</comment>
<dbReference type="AlphaFoldDB" id="A0A370L0G1"/>
<dbReference type="EMBL" id="QQTP01000015">
    <property type="protein sequence ID" value="RDJ20758.1"/>
    <property type="molecule type" value="Genomic_DNA"/>
</dbReference>
<accession>A0A370L0G1</accession>
<gene>
    <name evidence="6 8" type="primary">phnN</name>
    <name evidence="8" type="ORF">DWE98_22590</name>
</gene>
<comment type="similarity">
    <text evidence="6">Belongs to the ribose 1,5-bisphosphokinase family.</text>
</comment>
<dbReference type="Gene3D" id="3.40.50.300">
    <property type="entry name" value="P-loop containing nucleotide triphosphate hydrolases"/>
    <property type="match status" value="1"/>
</dbReference>
<dbReference type="PANTHER" id="PTHR23117:SF8">
    <property type="entry name" value="RIBOSE 1,5-BISPHOSPHATE PHOSPHOKINASE PHNN"/>
    <property type="match status" value="1"/>
</dbReference>
<evidence type="ECO:0000256" key="2">
    <source>
        <dbReference type="ARBA" id="ARBA00005069"/>
    </source>
</evidence>
<dbReference type="GO" id="GO:0019634">
    <property type="term" value="P:organic phosphonate metabolic process"/>
    <property type="evidence" value="ECO:0007669"/>
    <property type="project" value="UniProtKB-UniRule"/>
</dbReference>
<evidence type="ECO:0000313" key="9">
    <source>
        <dbReference type="Proteomes" id="UP000255207"/>
    </source>
</evidence>
<evidence type="ECO:0000256" key="5">
    <source>
        <dbReference type="ARBA" id="ARBA00022840"/>
    </source>
</evidence>
<dbReference type="Pfam" id="PF13238">
    <property type="entry name" value="AAA_18"/>
    <property type="match status" value="1"/>
</dbReference>
<dbReference type="GO" id="GO:0005829">
    <property type="term" value="C:cytosol"/>
    <property type="evidence" value="ECO:0007669"/>
    <property type="project" value="TreeGrafter"/>
</dbReference>
<evidence type="ECO:0000256" key="6">
    <source>
        <dbReference type="HAMAP-Rule" id="MF_00836"/>
    </source>
</evidence>
<evidence type="ECO:0000256" key="1">
    <source>
        <dbReference type="ARBA" id="ARBA00000373"/>
    </source>
</evidence>
<dbReference type="RefSeq" id="WP_114831574.1">
    <property type="nucleotide sequence ID" value="NZ_QQTO01000037.1"/>
</dbReference>
<dbReference type="InterPro" id="IPR027417">
    <property type="entry name" value="P-loop_NTPase"/>
</dbReference>
<dbReference type="GO" id="GO:0005524">
    <property type="term" value="F:ATP binding"/>
    <property type="evidence" value="ECO:0007669"/>
    <property type="project" value="UniProtKB-KW"/>
</dbReference>
<comment type="pathway">
    <text evidence="2 6">Metabolic intermediate biosynthesis; 5-phospho-alpha-D-ribose 1-diphosphate biosynthesis; 5-phospho-alpha-D-ribose 1-diphosphate from D-ribose 5-phosphate (route II): step 3/3.</text>
</comment>
<keyword evidence="3 6" id="KW-0808">Transferase</keyword>
<reference evidence="9" key="1">
    <citation type="submission" date="2018-07" db="EMBL/GenBank/DDBJ databases">
        <authorList>
            <person name="Safronova V.I."/>
            <person name="Chirak E.R."/>
            <person name="Sazanova A.L."/>
        </authorList>
    </citation>
    <scope>NUCLEOTIDE SEQUENCE [LARGE SCALE GENOMIC DNA]</scope>
    <source>
        <strain evidence="9">RCAM04685</strain>
    </source>
</reference>
<comment type="function">
    <text evidence="6">Catalyzes the phosphorylation of ribose 1,5-bisphosphate to 5-phospho-D-ribosyl alpha-1-diphosphate (PRPP).</text>
</comment>
<dbReference type="NCBIfam" id="TIGR02322">
    <property type="entry name" value="phosphon_PhnN"/>
    <property type="match status" value="1"/>
</dbReference>
<feature type="binding site" evidence="6">
    <location>
        <begin position="27"/>
        <end position="34"/>
    </location>
    <ligand>
        <name>ATP</name>
        <dbReference type="ChEBI" id="CHEBI:30616"/>
    </ligand>
</feature>
<dbReference type="SMART" id="SM00072">
    <property type="entry name" value="GuKc"/>
    <property type="match status" value="1"/>
</dbReference>
<feature type="domain" description="Guanylate kinase/L-type calcium channel beta subunit" evidence="7">
    <location>
        <begin position="19"/>
        <end position="199"/>
    </location>
</feature>
<evidence type="ECO:0000256" key="3">
    <source>
        <dbReference type="ARBA" id="ARBA00022679"/>
    </source>
</evidence>
<dbReference type="PANTHER" id="PTHR23117">
    <property type="entry name" value="GUANYLATE KINASE-RELATED"/>
    <property type="match status" value="1"/>
</dbReference>
<keyword evidence="9" id="KW-1185">Reference proteome</keyword>
<dbReference type="EC" id="2.7.4.23" evidence="6"/>
<dbReference type="InterPro" id="IPR012699">
    <property type="entry name" value="PhnN"/>
</dbReference>
<dbReference type="GO" id="GO:0006015">
    <property type="term" value="P:5-phosphoribose 1-diphosphate biosynthetic process"/>
    <property type="evidence" value="ECO:0007669"/>
    <property type="project" value="UniProtKB-UniRule"/>
</dbReference>
<name>A0A370L0G1_9HYPH</name>
<dbReference type="HAMAP" id="MF_00836">
    <property type="entry name" value="PhnN"/>
    <property type="match status" value="1"/>
</dbReference>
<sequence length="204" mass="20869">MSSSSQGLVSPAAQPAEGEGALVLVVGPSGAGKDTLMDAARAALAGDERFSFARRLITRPAMAGAEDHDSCAETEFAAAEARGELALSWRAHGLCYGIPAMALGGIARGQVVIVNISRGEIQAAERLAGRVTVVNITAPNAVLARRLAARGRESEADIAARLAREAPLATASAELVSIQNDRSVAEAANEFVALLTGLSPLGGR</sequence>
<keyword evidence="8" id="KW-0418">Kinase</keyword>
<dbReference type="UniPathway" id="UPA00087">
    <property type="reaction ID" value="UER00175"/>
</dbReference>
<evidence type="ECO:0000313" key="8">
    <source>
        <dbReference type="EMBL" id="RDJ20758.1"/>
    </source>
</evidence>
<dbReference type="InterPro" id="IPR008145">
    <property type="entry name" value="GK/Ca_channel_bsu"/>
</dbReference>
<organism evidence="8 9">
    <name type="scientific">Bosea caraganae</name>
    <dbReference type="NCBI Taxonomy" id="2763117"/>
    <lineage>
        <taxon>Bacteria</taxon>
        <taxon>Pseudomonadati</taxon>
        <taxon>Pseudomonadota</taxon>
        <taxon>Alphaproteobacteria</taxon>
        <taxon>Hyphomicrobiales</taxon>
        <taxon>Boseaceae</taxon>
        <taxon>Bosea</taxon>
    </lineage>
</organism>
<dbReference type="Proteomes" id="UP000255207">
    <property type="component" value="Unassembled WGS sequence"/>
</dbReference>
<evidence type="ECO:0000256" key="4">
    <source>
        <dbReference type="ARBA" id="ARBA00022741"/>
    </source>
</evidence>
<protein>
    <recommendedName>
        <fullName evidence="6">Ribose 1,5-bisphosphate phosphokinase PhnN</fullName>
        <ecNumber evidence="6">2.7.4.23</ecNumber>
    </recommendedName>
    <alternativeName>
        <fullName evidence="6">Ribose 1,5-bisphosphokinase</fullName>
    </alternativeName>
</protein>
<keyword evidence="4 6" id="KW-0547">Nucleotide-binding</keyword>
<evidence type="ECO:0000259" key="7">
    <source>
        <dbReference type="SMART" id="SM00072"/>
    </source>
</evidence>